<keyword evidence="1" id="KW-0175">Coiled coil</keyword>
<evidence type="ECO:0000256" key="2">
    <source>
        <dbReference type="SAM" id="MobiDB-lite"/>
    </source>
</evidence>
<proteinExistence type="predicted"/>
<organism evidence="3 4">
    <name type="scientific">Hermetia illucens</name>
    <name type="common">Black soldier fly</name>
    <dbReference type="NCBI Taxonomy" id="343691"/>
    <lineage>
        <taxon>Eukaryota</taxon>
        <taxon>Metazoa</taxon>
        <taxon>Ecdysozoa</taxon>
        <taxon>Arthropoda</taxon>
        <taxon>Hexapoda</taxon>
        <taxon>Insecta</taxon>
        <taxon>Pterygota</taxon>
        <taxon>Neoptera</taxon>
        <taxon>Endopterygota</taxon>
        <taxon>Diptera</taxon>
        <taxon>Brachycera</taxon>
        <taxon>Stratiomyomorpha</taxon>
        <taxon>Stratiomyidae</taxon>
        <taxon>Hermetiinae</taxon>
        <taxon>Hermetia</taxon>
    </lineage>
</organism>
<dbReference type="OrthoDB" id="6616786at2759"/>
<keyword evidence="4" id="KW-1185">Reference proteome</keyword>
<sequence length="588" mass="68851">MSYQYNYKFWIATADQINDVFIRKKVFEKITSVSDKYQAHEIFSLIYTHYVGIVNRLSYLFDVTCQVQKRNLIKRLLEAATNRILELRNELKEIELSEFIYLDNVLIKVKVLVEDVQLLRPFYFPMPRDPHIQDLVDNKIPPEKMEDERSAISNEEMEKRFTRPKYSRLPLKRKSSIMALLAQTNPEQYNHIMATILIKVHEKARKARILLTNIRCDPEHYKPQAPDIGKGFYYEFTHKPDQPMLVLVKRTFYDSKYFIDRQISQEVDYYVRPVHRKLKLKDTQLKKSKGSDEGSLDDDFIKFENDFAEDTYFGEYERGDITTSVSSGKELINSFYHGTPVLSHLSTAELKERIKNTESFAQISQIAYILNQEKGSNQSEAEDAERESVSDRGGTVTTVPLDVQVNRSSEKTILPDTPVSIPKAVDGEIKKSLTVTSVVTDRRSRKSILKQGGAVSSEKIRPTIVENIAEDEDRLSMDAVEALLKEKLRDAAASVIQFAWRRYLLQKRVEKRRLQKLILYGMVSEWRWNVRADRELEEDRLKRRNKKALFDQQFIQAVENEKARILKVRGPWIMEDISDHIRAWFREL</sequence>
<accession>A0A7R8YQ27</accession>
<dbReference type="EMBL" id="LR899010">
    <property type="protein sequence ID" value="CAD7081243.1"/>
    <property type="molecule type" value="Genomic_DNA"/>
</dbReference>
<evidence type="ECO:0000256" key="1">
    <source>
        <dbReference type="SAM" id="Coils"/>
    </source>
</evidence>
<protein>
    <submittedName>
        <fullName evidence="3">Uncharacterized protein</fullName>
    </submittedName>
</protein>
<name>A0A7R8YQ27_HERIL</name>
<dbReference type="PANTHER" id="PTHR14690">
    <property type="entry name" value="IQ MOTIF CONTAINING WITH AAA DOMAIN 1"/>
    <property type="match status" value="1"/>
</dbReference>
<dbReference type="Proteomes" id="UP000594454">
    <property type="component" value="Chromosome 2"/>
</dbReference>
<dbReference type="InParanoid" id="A0A7R8YQ27"/>
<dbReference type="InterPro" id="IPR052267">
    <property type="entry name" value="N-DRC_Component"/>
</dbReference>
<evidence type="ECO:0000313" key="4">
    <source>
        <dbReference type="Proteomes" id="UP000594454"/>
    </source>
</evidence>
<evidence type="ECO:0000313" key="3">
    <source>
        <dbReference type="EMBL" id="CAD7081243.1"/>
    </source>
</evidence>
<feature type="coiled-coil region" evidence="1">
    <location>
        <begin position="70"/>
        <end position="97"/>
    </location>
</feature>
<reference evidence="3 4" key="1">
    <citation type="submission" date="2020-11" db="EMBL/GenBank/DDBJ databases">
        <authorList>
            <person name="Wallbank WR R."/>
            <person name="Pardo Diaz C."/>
            <person name="Kozak K."/>
            <person name="Martin S."/>
            <person name="Jiggins C."/>
            <person name="Moest M."/>
            <person name="Warren A I."/>
            <person name="Generalovic N T."/>
            <person name="Byers J.R.P. K."/>
            <person name="Montejo-Kovacevich G."/>
            <person name="Yen C E."/>
        </authorList>
    </citation>
    <scope>NUCLEOTIDE SEQUENCE [LARGE SCALE GENOMIC DNA]</scope>
</reference>
<dbReference type="AlphaFoldDB" id="A0A7R8YQ27"/>
<feature type="region of interest" description="Disordered" evidence="2">
    <location>
        <begin position="374"/>
        <end position="395"/>
    </location>
</feature>
<gene>
    <name evidence="3" type="ORF">HERILL_LOCUS4360</name>
</gene>
<dbReference type="PANTHER" id="PTHR14690:SF9">
    <property type="entry name" value="GH08353P"/>
    <property type="match status" value="1"/>
</dbReference>